<dbReference type="STRING" id="1797593.A3A65_04140"/>
<evidence type="ECO:0000313" key="1">
    <source>
        <dbReference type="EMBL" id="OGY19319.1"/>
    </source>
</evidence>
<reference evidence="1 2" key="1">
    <citation type="journal article" date="2016" name="Nat. Commun.">
        <title>Thousands of microbial genomes shed light on interconnected biogeochemical processes in an aquifer system.</title>
        <authorList>
            <person name="Anantharaman K."/>
            <person name="Brown C.T."/>
            <person name="Hug L.A."/>
            <person name="Sharon I."/>
            <person name="Castelle C.J."/>
            <person name="Probst A.J."/>
            <person name="Thomas B.C."/>
            <person name="Singh A."/>
            <person name="Wilkins M.J."/>
            <person name="Karaoz U."/>
            <person name="Brodie E.L."/>
            <person name="Williams K.H."/>
            <person name="Hubbard S.S."/>
            <person name="Banfield J.F."/>
        </authorList>
    </citation>
    <scope>NUCLEOTIDE SEQUENCE [LARGE SCALE GENOMIC DNA]</scope>
</reference>
<organism evidence="1 2">
    <name type="scientific">Candidatus Chisholmbacteria bacterium RIFCSPLOWO2_01_FULL_49_14</name>
    <dbReference type="NCBI Taxonomy" id="1797593"/>
    <lineage>
        <taxon>Bacteria</taxon>
        <taxon>Candidatus Chisholmiibacteriota</taxon>
    </lineage>
</organism>
<proteinExistence type="predicted"/>
<dbReference type="AlphaFoldDB" id="A0A1G1VV86"/>
<dbReference type="EMBL" id="MHCL01000029">
    <property type="protein sequence ID" value="OGY19319.1"/>
    <property type="molecule type" value="Genomic_DNA"/>
</dbReference>
<comment type="caution">
    <text evidence="1">The sequence shown here is derived from an EMBL/GenBank/DDBJ whole genome shotgun (WGS) entry which is preliminary data.</text>
</comment>
<evidence type="ECO:0000313" key="2">
    <source>
        <dbReference type="Proteomes" id="UP000176723"/>
    </source>
</evidence>
<accession>A0A1G1VV86</accession>
<dbReference type="Proteomes" id="UP000176723">
    <property type="component" value="Unassembled WGS sequence"/>
</dbReference>
<name>A0A1G1VV86_9BACT</name>
<gene>
    <name evidence="1" type="ORF">A3A65_04140</name>
</gene>
<sequence>MKKRKKFDPFENLVLDEYEQELEEALSKGKFVSDKNFQETKKMLEEAAKRHVELRKSKRITLRVNNEDLIRVKARAKRARIPYQRLIGALIHKYAEGQTKVEV</sequence>
<evidence type="ECO:0008006" key="3">
    <source>
        <dbReference type="Google" id="ProtNLM"/>
    </source>
</evidence>
<protein>
    <recommendedName>
        <fullName evidence="3">Antitoxin</fullName>
    </recommendedName>
</protein>